<dbReference type="PANTHER" id="PTHR10353">
    <property type="entry name" value="GLYCOSYL HYDROLASE"/>
    <property type="match status" value="1"/>
</dbReference>
<evidence type="ECO:0000313" key="5">
    <source>
        <dbReference type="EMBL" id="SHO50004.1"/>
    </source>
</evidence>
<dbReference type="InterPro" id="IPR033132">
    <property type="entry name" value="GH_1_N_CS"/>
</dbReference>
<evidence type="ECO:0000256" key="1">
    <source>
        <dbReference type="ARBA" id="ARBA00010838"/>
    </source>
</evidence>
<dbReference type="STRING" id="1121345.SAMN02745217_02531"/>
<keyword evidence="6" id="KW-1185">Reference proteome</keyword>
<evidence type="ECO:0000256" key="2">
    <source>
        <dbReference type="ARBA" id="ARBA00022801"/>
    </source>
</evidence>
<organism evidence="5 6">
    <name type="scientific">Anaerocolumna xylanovorans DSM 12503</name>
    <dbReference type="NCBI Taxonomy" id="1121345"/>
    <lineage>
        <taxon>Bacteria</taxon>
        <taxon>Bacillati</taxon>
        <taxon>Bacillota</taxon>
        <taxon>Clostridia</taxon>
        <taxon>Lachnospirales</taxon>
        <taxon>Lachnospiraceae</taxon>
        <taxon>Anaerocolumna</taxon>
    </lineage>
</organism>
<dbReference type="Gene3D" id="3.20.20.80">
    <property type="entry name" value="Glycosidases"/>
    <property type="match status" value="1"/>
</dbReference>
<dbReference type="FunFam" id="3.20.20.80:FF:000004">
    <property type="entry name" value="Beta-glucosidase 6-phospho-beta-glucosidase"/>
    <property type="match status" value="1"/>
</dbReference>
<sequence>MKELQNGFPKDFLWGGAIAANQAEGAWDAEGKGPGLADVEILPEKYSRQNIVGFYHTKEEIEKALSDKEGYYPRRSAIDFYHRFEEDLELMKGMGFKCFRTSFNWPRIFPKGNEAEPNEAGLKFYDRLIDSMLEKNIEPVMTISHYEMPLYLATEYNGWRSRETIDFFLNLCRVLFERYQNKVKYWIIINQVNMAKDWSEFASLGMLKDSFADDRNSAVYQALHHQLVASAKAKKLAKEISPKMQIGMMNGEDFVYPATCKPEDVFAAMERNRMNNYFCSDVLVRGEYPGYVCKYFKDHHITVEITEEDEKVLKENTVDFLSFSYYFTQTLSAGDAKRPQPNPYIEKSIWGWATDPLGLRHSLNQYWDRYGLPIFIAENGLGALDEVTEDGKIHDQYRIDYLAAHIKAIKEAIKDGVQVFGYASWGSIDIISCSQGEMSKRYGYIYVDLDDRGKGSGKRLKKDSYYWYQKVIESNGEII</sequence>
<dbReference type="GO" id="GO:0005829">
    <property type="term" value="C:cytosol"/>
    <property type="evidence" value="ECO:0007669"/>
    <property type="project" value="TreeGrafter"/>
</dbReference>
<gene>
    <name evidence="5" type="ORF">SAMN02745217_02531</name>
</gene>
<dbReference type="InterPro" id="IPR001360">
    <property type="entry name" value="Glyco_hydro_1"/>
</dbReference>
<dbReference type="GO" id="GO:0008422">
    <property type="term" value="F:beta-glucosidase activity"/>
    <property type="evidence" value="ECO:0007669"/>
    <property type="project" value="TreeGrafter"/>
</dbReference>
<evidence type="ECO:0000313" key="6">
    <source>
        <dbReference type="Proteomes" id="UP000184612"/>
    </source>
</evidence>
<dbReference type="PRINTS" id="PR00131">
    <property type="entry name" value="GLHYDRLASE1"/>
</dbReference>
<keyword evidence="2" id="KW-0378">Hydrolase</keyword>
<dbReference type="OrthoDB" id="2339329at2"/>
<dbReference type="GO" id="GO:0016052">
    <property type="term" value="P:carbohydrate catabolic process"/>
    <property type="evidence" value="ECO:0007669"/>
    <property type="project" value="TreeGrafter"/>
</dbReference>
<proteinExistence type="inferred from homology"/>
<evidence type="ECO:0000256" key="3">
    <source>
        <dbReference type="ARBA" id="ARBA00023295"/>
    </source>
</evidence>
<dbReference type="SUPFAM" id="SSF51445">
    <property type="entry name" value="(Trans)glycosidases"/>
    <property type="match status" value="1"/>
</dbReference>
<dbReference type="PROSITE" id="PS00653">
    <property type="entry name" value="GLYCOSYL_HYDROL_F1_2"/>
    <property type="match status" value="1"/>
</dbReference>
<comment type="similarity">
    <text evidence="1 4">Belongs to the glycosyl hydrolase 1 family.</text>
</comment>
<keyword evidence="3" id="KW-0326">Glycosidase</keyword>
<protein>
    <submittedName>
        <fullName evidence="5">6-phospho-beta-glucosidase</fullName>
    </submittedName>
</protein>
<dbReference type="EMBL" id="FRFD01000007">
    <property type="protein sequence ID" value="SHO50004.1"/>
    <property type="molecule type" value="Genomic_DNA"/>
</dbReference>
<dbReference type="RefSeq" id="WP_073589225.1">
    <property type="nucleotide sequence ID" value="NZ_FRFD01000007.1"/>
</dbReference>
<dbReference type="InterPro" id="IPR017853">
    <property type="entry name" value="GH"/>
</dbReference>
<dbReference type="Proteomes" id="UP000184612">
    <property type="component" value="Unassembled WGS sequence"/>
</dbReference>
<dbReference type="Pfam" id="PF00232">
    <property type="entry name" value="Glyco_hydro_1"/>
    <property type="match status" value="1"/>
</dbReference>
<evidence type="ECO:0000256" key="4">
    <source>
        <dbReference type="RuleBase" id="RU003690"/>
    </source>
</evidence>
<dbReference type="AlphaFoldDB" id="A0A1M7YBI6"/>
<dbReference type="PANTHER" id="PTHR10353:SF122">
    <property type="entry name" value="6-PHOSPHO-BETA-GLUCOSIDASE ASCB-RELATED"/>
    <property type="match status" value="1"/>
</dbReference>
<name>A0A1M7YBI6_9FIRM</name>
<accession>A0A1M7YBI6</accession>
<reference evidence="5 6" key="1">
    <citation type="submission" date="2016-12" db="EMBL/GenBank/DDBJ databases">
        <authorList>
            <person name="Song W.-J."/>
            <person name="Kurnit D.M."/>
        </authorList>
    </citation>
    <scope>NUCLEOTIDE SEQUENCE [LARGE SCALE GENOMIC DNA]</scope>
    <source>
        <strain evidence="5 6">DSM 12503</strain>
    </source>
</reference>